<organism evidence="1 2">
    <name type="scientific">Latilactobacillus fuchuensis</name>
    <dbReference type="NCBI Taxonomy" id="164393"/>
    <lineage>
        <taxon>Bacteria</taxon>
        <taxon>Bacillati</taxon>
        <taxon>Bacillota</taxon>
        <taxon>Bacilli</taxon>
        <taxon>Lactobacillales</taxon>
        <taxon>Lactobacillaceae</taxon>
        <taxon>Latilactobacillus</taxon>
    </lineage>
</organism>
<comment type="caution">
    <text evidence="1">The sequence shown here is derived from an EMBL/GenBank/DDBJ whole genome shotgun (WGS) entry which is preliminary data.</text>
</comment>
<evidence type="ECO:0000313" key="2">
    <source>
        <dbReference type="Proteomes" id="UP000238739"/>
    </source>
</evidence>
<keyword evidence="2" id="KW-1185">Reference proteome</keyword>
<accession>A0A2N9DWW1</accession>
<gene>
    <name evidence="1" type="ORF">LFUMFP_310199</name>
</gene>
<sequence length="139" mass="15810">MKIKVPVIFMKKILIIVSGIILLLIGIRMGAKIYMDNKVTKELEYQRESAISLRNEYTDLEEIIFDKDGGQFSKTENDFGTWYIEVKLKISDNWYEIATGKDGGSYGGVDKDFPEEKIGKETKNSVIVKYSNGDEAVLK</sequence>
<proteinExistence type="predicted"/>
<dbReference type="AlphaFoldDB" id="A0A2N9DWW1"/>
<protein>
    <submittedName>
        <fullName evidence="1">Uncharacterized protein</fullName>
    </submittedName>
</protein>
<dbReference type="EMBL" id="OGVC01000025">
    <property type="protein sequence ID" value="SPC39162.1"/>
    <property type="molecule type" value="Genomic_DNA"/>
</dbReference>
<reference evidence="1" key="1">
    <citation type="submission" date="2018-01" db="EMBL/GenBank/DDBJ databases">
        <authorList>
            <person name="Chaillou S."/>
        </authorList>
    </citation>
    <scope>NUCLEOTIDE SEQUENCE [LARGE SCALE GENOMIC DNA]</scope>
    <source>
        <strain evidence="1">MFPC41A2801</strain>
    </source>
</reference>
<dbReference type="Proteomes" id="UP000238739">
    <property type="component" value="Unassembled WGS sequence"/>
</dbReference>
<name>A0A2N9DWW1_9LACO</name>
<evidence type="ECO:0000313" key="1">
    <source>
        <dbReference type="EMBL" id="SPC39162.1"/>
    </source>
</evidence>